<evidence type="ECO:0000256" key="5">
    <source>
        <dbReference type="ARBA" id="ARBA00023004"/>
    </source>
</evidence>
<keyword evidence="4" id="KW-0249">Electron transport</keyword>
<accession>A0A097ES77</accession>
<reference evidence="10 11" key="2">
    <citation type="journal article" date="2014" name="Emerg. Microbes Infect.">
        <title>Potential impact on kidney infection: a whole-genome analysis of Leptospira santarosai serovar Shermani.</title>
        <authorList>
            <person name="Chou L.F."/>
            <person name="Chen T.W."/>
            <person name="Ko Y.C."/>
            <person name="Pan M.J."/>
            <person name="Tian Y.C."/>
            <person name="Chiu C.H."/>
            <person name="Tang P."/>
            <person name="Hung C.C."/>
            <person name="Yang C.W."/>
        </authorList>
    </citation>
    <scope>NUCLEOTIDE SEQUENCE</scope>
    <source>
        <strain evidence="10 11">LT 821</strain>
    </source>
</reference>
<dbReference type="Proteomes" id="UP000035800">
    <property type="component" value="Chromosome I"/>
</dbReference>
<evidence type="ECO:0000256" key="3">
    <source>
        <dbReference type="ARBA" id="ARBA00022723"/>
    </source>
</evidence>
<dbReference type="PANTHER" id="PTHR37424:SF1">
    <property type="entry name" value="BACTERIOFERRITIN-ASSOCIATED FERREDOXIN"/>
    <property type="match status" value="1"/>
</dbReference>
<sequence length="124" mass="14374">MFLIGNFERYFFENRMSNENLKKFLLHKTFRVSKLNEKSLFGCPIKYKNMDSSFFSQVDLCQLMRPRKVCVCNQVSEEEILTSIRNGSDTLQKLMDDTGASTGCGTCMNSIRKILARELKVPRI</sequence>
<organism evidence="10 11">
    <name type="scientific">Leptospira santarosai serovar Shermani str. LT 821</name>
    <dbReference type="NCBI Taxonomy" id="758847"/>
    <lineage>
        <taxon>Bacteria</taxon>
        <taxon>Pseudomonadati</taxon>
        <taxon>Spirochaetota</taxon>
        <taxon>Spirochaetia</taxon>
        <taxon>Leptospirales</taxon>
        <taxon>Leptospiraceae</taxon>
        <taxon>Leptospira</taxon>
    </lineage>
</organism>
<dbReference type="GO" id="GO:0046872">
    <property type="term" value="F:metal ion binding"/>
    <property type="evidence" value="ECO:0007669"/>
    <property type="project" value="UniProtKB-KW"/>
</dbReference>
<evidence type="ECO:0000256" key="8">
    <source>
        <dbReference type="ARBA" id="ARBA00046332"/>
    </source>
</evidence>
<evidence type="ECO:0000256" key="4">
    <source>
        <dbReference type="ARBA" id="ARBA00022982"/>
    </source>
</evidence>
<dbReference type="Pfam" id="PF04324">
    <property type="entry name" value="Fer2_BFD"/>
    <property type="match status" value="1"/>
</dbReference>
<dbReference type="InterPro" id="IPR041854">
    <property type="entry name" value="BFD-like_2Fe2S-bd_dom_sf"/>
</dbReference>
<keyword evidence="6" id="KW-0411">Iron-sulfur</keyword>
<evidence type="ECO:0000256" key="2">
    <source>
        <dbReference type="ARBA" id="ARBA00022714"/>
    </source>
</evidence>
<dbReference type="AlphaFoldDB" id="A0A097ES77"/>
<dbReference type="KEGG" id="lst:LSS_23010"/>
<dbReference type="InterPro" id="IPR007419">
    <property type="entry name" value="BFD-like_2Fe2S-bd_dom"/>
</dbReference>
<gene>
    <name evidence="10" type="ORF">LSS_23010</name>
</gene>
<keyword evidence="1" id="KW-0813">Transport</keyword>
<reference evidence="10 11" key="1">
    <citation type="journal article" date="2012" name="Gene">
        <title>Sequence of Leptospira santarosai serovar Shermani genome and prediction of virulence-associated genes.</title>
        <authorList>
            <person name="Chou L.F."/>
            <person name="Chen Y.T."/>
            <person name="Lu C.W."/>
            <person name="Ko Y.C."/>
            <person name="Tang C.Y."/>
            <person name="Pan M.J."/>
            <person name="Tian Y.C."/>
            <person name="Chiu C.H."/>
            <person name="Hung C.C."/>
            <person name="Yang C.W."/>
        </authorList>
    </citation>
    <scope>NUCLEOTIDE SEQUENCE [LARGE SCALE GENOMIC DNA]</scope>
    <source>
        <strain evidence="10">LT 821</strain>
    </source>
</reference>
<evidence type="ECO:0000256" key="6">
    <source>
        <dbReference type="ARBA" id="ARBA00023014"/>
    </source>
</evidence>
<dbReference type="STRING" id="758847.LSS_23010"/>
<evidence type="ECO:0000256" key="7">
    <source>
        <dbReference type="ARBA" id="ARBA00039386"/>
    </source>
</evidence>
<keyword evidence="3" id="KW-0479">Metal-binding</keyword>
<feature type="domain" description="BFD-like [2Fe-2S]-binding" evidence="9">
    <location>
        <begin position="69"/>
        <end position="117"/>
    </location>
</feature>
<dbReference type="EMBL" id="CP006694">
    <property type="protein sequence ID" value="AIT10783.1"/>
    <property type="molecule type" value="Genomic_DNA"/>
</dbReference>
<evidence type="ECO:0000256" key="1">
    <source>
        <dbReference type="ARBA" id="ARBA00022448"/>
    </source>
</evidence>
<name>A0A097ES77_9LEPT</name>
<dbReference type="GO" id="GO:0051537">
    <property type="term" value="F:2 iron, 2 sulfur cluster binding"/>
    <property type="evidence" value="ECO:0007669"/>
    <property type="project" value="UniProtKB-KW"/>
</dbReference>
<comment type="similarity">
    <text evidence="8">Belongs to the Bfd family.</text>
</comment>
<evidence type="ECO:0000313" key="11">
    <source>
        <dbReference type="Proteomes" id="UP000035800"/>
    </source>
</evidence>
<proteinExistence type="inferred from homology"/>
<keyword evidence="5" id="KW-0408">Iron</keyword>
<protein>
    <recommendedName>
        <fullName evidence="7">Bacterioferritin-associated ferredoxin</fullName>
    </recommendedName>
</protein>
<dbReference type="Gene3D" id="1.10.10.1100">
    <property type="entry name" value="BFD-like [2Fe-2S]-binding domain"/>
    <property type="match status" value="1"/>
</dbReference>
<dbReference type="PANTHER" id="PTHR37424">
    <property type="entry name" value="BACTERIOFERRITIN-ASSOCIATED FERREDOXIN"/>
    <property type="match status" value="1"/>
</dbReference>
<evidence type="ECO:0000259" key="9">
    <source>
        <dbReference type="Pfam" id="PF04324"/>
    </source>
</evidence>
<keyword evidence="2" id="KW-0001">2Fe-2S</keyword>
<dbReference type="InterPro" id="IPR052371">
    <property type="entry name" value="BFD-associated_ferredoxin"/>
</dbReference>
<evidence type="ECO:0000313" key="10">
    <source>
        <dbReference type="EMBL" id="AIT10783.1"/>
    </source>
</evidence>